<accession>A0ABX2TLW8</accession>
<dbReference type="RefSeq" id="WP_180285965.1">
    <property type="nucleotide sequence ID" value="NZ_JABFDB010000037.1"/>
</dbReference>
<dbReference type="CDD" id="cd05237">
    <property type="entry name" value="UDP_invert_4-6DH_SDR_e"/>
    <property type="match status" value="1"/>
</dbReference>
<comment type="similarity">
    <text evidence="1">Belongs to the polysaccharide synthase family.</text>
</comment>
<organism evidence="3 4">
    <name type="scientific">Azospirillum oleiclasticum</name>
    <dbReference type="NCBI Taxonomy" id="2735135"/>
    <lineage>
        <taxon>Bacteria</taxon>
        <taxon>Pseudomonadati</taxon>
        <taxon>Pseudomonadota</taxon>
        <taxon>Alphaproteobacteria</taxon>
        <taxon>Rhodospirillales</taxon>
        <taxon>Azospirillaceae</taxon>
        <taxon>Azospirillum</taxon>
    </lineage>
</organism>
<gene>
    <name evidence="3" type="ORF">HND93_31165</name>
</gene>
<protein>
    <submittedName>
        <fullName evidence="3">Polysaccharide biosynthesis protein</fullName>
    </submittedName>
</protein>
<name>A0ABX2TLW8_9PROT</name>
<dbReference type="Pfam" id="PF02719">
    <property type="entry name" value="Polysacc_synt_2"/>
    <property type="match status" value="1"/>
</dbReference>
<dbReference type="SUPFAM" id="SSF51735">
    <property type="entry name" value="NAD(P)-binding Rossmann-fold domains"/>
    <property type="match status" value="1"/>
</dbReference>
<dbReference type="PANTHER" id="PTHR43318">
    <property type="entry name" value="UDP-N-ACETYLGLUCOSAMINE 4,6-DEHYDRATASE"/>
    <property type="match status" value="1"/>
</dbReference>
<feature type="domain" description="Polysaccharide biosynthesis protein CapD-like" evidence="2">
    <location>
        <begin position="9"/>
        <end position="298"/>
    </location>
</feature>
<keyword evidence="4" id="KW-1185">Reference proteome</keyword>
<dbReference type="PANTHER" id="PTHR43318:SF2">
    <property type="entry name" value="UDP-N-ACETYLGLUCOSAMINE 4,6-DEHYDRATASE (INVERTING)"/>
    <property type="match status" value="1"/>
</dbReference>
<dbReference type="InterPro" id="IPR003869">
    <property type="entry name" value="Polysac_CapD-like"/>
</dbReference>
<dbReference type="Gene3D" id="3.40.50.720">
    <property type="entry name" value="NAD(P)-binding Rossmann-like Domain"/>
    <property type="match status" value="1"/>
</dbReference>
<sequence length="354" mass="38688">MAIFDGKRILVIGGTGSLGKVLVGKLLAGEAGRPDRIVVMSRDEAKQHQMRVDYHNLRSPTDEVVYENFRRTLQFRIGDVRDYNSVAAALQDVDIVVNAAALKQVPACEYFPMQAVQTNILGPENIVNAIRNLRLPVETLVGVSTDKAVAPVNVMGMTKALQERLLISAQLALPDTRILIVRYGNVLASRGSVVPLFRQQIQAGGPVTITDERMTRFLLSLPEAVDTIVAAIASGRPAETWVPEIPAARITDLARAMIGDRPIETVVTGIRPGEKIHEVLVSAEESVRTERRGNYYAIHSLLPEIAAARPPQTGDYWEYTSGTSPMDFESLRALLDRRGLLAASAGSPEMELLC</sequence>
<evidence type="ECO:0000256" key="1">
    <source>
        <dbReference type="ARBA" id="ARBA00007430"/>
    </source>
</evidence>
<evidence type="ECO:0000313" key="4">
    <source>
        <dbReference type="Proteomes" id="UP000584642"/>
    </source>
</evidence>
<dbReference type="InterPro" id="IPR051203">
    <property type="entry name" value="Polysaccharide_Synthase-Rel"/>
</dbReference>
<evidence type="ECO:0000313" key="3">
    <source>
        <dbReference type="EMBL" id="NYZ24188.1"/>
    </source>
</evidence>
<proteinExistence type="inferred from homology"/>
<dbReference type="EMBL" id="JABFDB010000037">
    <property type="protein sequence ID" value="NYZ24188.1"/>
    <property type="molecule type" value="Genomic_DNA"/>
</dbReference>
<reference evidence="3 4" key="1">
    <citation type="submission" date="2020-05" db="EMBL/GenBank/DDBJ databases">
        <title>Azospirillum oleiclasticum sp. nov, a nitrogen-fixing and heavy crude oil-emulsifying bacterium isolated from the crude oil of Yumen Oilfield.</title>
        <authorList>
            <person name="Wu D."/>
            <person name="Cai M."/>
            <person name="Zhang X."/>
        </authorList>
    </citation>
    <scope>NUCLEOTIDE SEQUENCE [LARGE SCALE GENOMIC DNA]</scope>
    <source>
        <strain evidence="3 4">ROY-1-1-2</strain>
    </source>
</reference>
<comment type="caution">
    <text evidence="3">The sequence shown here is derived from an EMBL/GenBank/DDBJ whole genome shotgun (WGS) entry which is preliminary data.</text>
</comment>
<dbReference type="InterPro" id="IPR036291">
    <property type="entry name" value="NAD(P)-bd_dom_sf"/>
</dbReference>
<dbReference type="Proteomes" id="UP000584642">
    <property type="component" value="Unassembled WGS sequence"/>
</dbReference>
<evidence type="ECO:0000259" key="2">
    <source>
        <dbReference type="Pfam" id="PF02719"/>
    </source>
</evidence>